<feature type="transmembrane region" description="Helical" evidence="5">
    <location>
        <begin position="165"/>
        <end position="187"/>
    </location>
</feature>
<dbReference type="Proteomes" id="UP001651050">
    <property type="component" value="Unassembled WGS sequence"/>
</dbReference>
<feature type="transmembrane region" description="Helical" evidence="5">
    <location>
        <begin position="20"/>
        <end position="43"/>
    </location>
</feature>
<accession>A0ABT0IZL8</accession>
<keyword evidence="2 5" id="KW-0812">Transmembrane</keyword>
<organism evidence="6 7">
    <name type="scientific">Isoptericola peretonis</name>
    <dbReference type="NCBI Taxonomy" id="2918523"/>
    <lineage>
        <taxon>Bacteria</taxon>
        <taxon>Bacillati</taxon>
        <taxon>Actinomycetota</taxon>
        <taxon>Actinomycetes</taxon>
        <taxon>Micrococcales</taxon>
        <taxon>Promicromonosporaceae</taxon>
        <taxon>Isoptericola</taxon>
    </lineage>
</organism>
<feature type="transmembrane region" description="Helical" evidence="5">
    <location>
        <begin position="263"/>
        <end position="287"/>
    </location>
</feature>
<feature type="transmembrane region" description="Helical" evidence="5">
    <location>
        <begin position="234"/>
        <end position="256"/>
    </location>
</feature>
<keyword evidence="3 5" id="KW-1133">Transmembrane helix</keyword>
<proteinExistence type="predicted"/>
<name>A0ABT0IZL8_9MICO</name>
<feature type="transmembrane region" description="Helical" evidence="5">
    <location>
        <begin position="99"/>
        <end position="129"/>
    </location>
</feature>
<keyword evidence="4 5" id="KW-0472">Membrane</keyword>
<dbReference type="Gene3D" id="1.10.357.140">
    <property type="entry name" value="UbiA prenyltransferase"/>
    <property type="match status" value="1"/>
</dbReference>
<sequence length="289" mass="28498">MGGTTARAQARRARVRGMLVATHAAPAAVVTVLALVFAVGVGLPGTRTLLVTAAVAAGQVSVGWSNDWLDAARDRRVGRADKPTVTGAVTPRALRTGALVALGACVALSLATGVVPGLLHLAAVASAWSYNAGLKATAWSWLPYAVSFGLLPAFVVAAGHDGRVVAGWTVAAAALLGVGAHVANVLPDLEDDRATGVRGLPHRLGRRASGVLAPVLLAAGSLVVLLGPPGPPSAASTTLSGCAVVLAVAAGAVGVARPHSRAPFLLSLGVAAVCVAQLVLAADAVAVPG</sequence>
<evidence type="ECO:0000256" key="5">
    <source>
        <dbReference type="SAM" id="Phobius"/>
    </source>
</evidence>
<evidence type="ECO:0000313" key="6">
    <source>
        <dbReference type="EMBL" id="MCK9792679.1"/>
    </source>
</evidence>
<feature type="transmembrane region" description="Helical" evidence="5">
    <location>
        <begin position="208"/>
        <end position="228"/>
    </location>
</feature>
<feature type="transmembrane region" description="Helical" evidence="5">
    <location>
        <begin position="141"/>
        <end position="159"/>
    </location>
</feature>
<comment type="subcellular location">
    <subcellularLocation>
        <location evidence="1">Membrane</location>
        <topology evidence="1">Multi-pass membrane protein</topology>
    </subcellularLocation>
</comment>
<evidence type="ECO:0000313" key="7">
    <source>
        <dbReference type="Proteomes" id="UP001651050"/>
    </source>
</evidence>
<evidence type="ECO:0000256" key="3">
    <source>
        <dbReference type="ARBA" id="ARBA00022989"/>
    </source>
</evidence>
<dbReference type="EMBL" id="JALQCY010000001">
    <property type="protein sequence ID" value="MCK9792679.1"/>
    <property type="molecule type" value="Genomic_DNA"/>
</dbReference>
<evidence type="ECO:0000256" key="4">
    <source>
        <dbReference type="ARBA" id="ARBA00023136"/>
    </source>
</evidence>
<evidence type="ECO:0000256" key="1">
    <source>
        <dbReference type="ARBA" id="ARBA00004141"/>
    </source>
</evidence>
<reference evidence="6 7" key="1">
    <citation type="submission" date="2022-02" db="EMBL/GenBank/DDBJ databases">
        <title>The car tank lid bacteriome: a reservoir of bacteria with potential in bioremediation of fuel.</title>
        <authorList>
            <person name="Vidal-Verdu A."/>
            <person name="Gomez-Martinez D."/>
            <person name="Latorre-Perez A."/>
            <person name="Pereto J."/>
            <person name="Porcar M."/>
        </authorList>
    </citation>
    <scope>NUCLEOTIDE SEQUENCE [LARGE SCALE GENOMIC DNA]</scope>
    <source>
        <strain evidence="6 7">4D.3</strain>
    </source>
</reference>
<keyword evidence="7" id="KW-1185">Reference proteome</keyword>
<dbReference type="Pfam" id="PF01040">
    <property type="entry name" value="UbiA"/>
    <property type="match status" value="1"/>
</dbReference>
<protein>
    <submittedName>
        <fullName evidence="6">UbiA family prenyltransferase</fullName>
    </submittedName>
</protein>
<dbReference type="InterPro" id="IPR000537">
    <property type="entry name" value="UbiA_prenyltransferase"/>
</dbReference>
<comment type="caution">
    <text evidence="6">The sequence shown here is derived from an EMBL/GenBank/DDBJ whole genome shotgun (WGS) entry which is preliminary data.</text>
</comment>
<evidence type="ECO:0000256" key="2">
    <source>
        <dbReference type="ARBA" id="ARBA00022692"/>
    </source>
</evidence>
<gene>
    <name evidence="6" type="ORF">M1843_02835</name>
</gene>
<dbReference type="InterPro" id="IPR044878">
    <property type="entry name" value="UbiA_sf"/>
</dbReference>
<dbReference type="CDD" id="cd13956">
    <property type="entry name" value="PT_UbiA"/>
    <property type="match status" value="1"/>
</dbReference>
<dbReference type="RefSeq" id="WP_416342533.1">
    <property type="nucleotide sequence ID" value="NZ_JALQCY010000001.1"/>
</dbReference>